<dbReference type="Proteomes" id="UP001165302">
    <property type="component" value="Unassembled WGS sequence"/>
</dbReference>
<keyword evidence="2" id="KW-0472">Membrane</keyword>
<feature type="domain" description="M23ase beta-sheet core" evidence="3">
    <location>
        <begin position="184"/>
        <end position="278"/>
    </location>
</feature>
<keyword evidence="2" id="KW-1133">Transmembrane helix</keyword>
<dbReference type="Pfam" id="PF01551">
    <property type="entry name" value="Peptidase_M23"/>
    <property type="match status" value="1"/>
</dbReference>
<reference evidence="4" key="1">
    <citation type="submission" date="2020-10" db="EMBL/GenBank/DDBJ databases">
        <authorList>
            <person name="Lu T."/>
            <person name="Wang Q."/>
            <person name="Han X."/>
        </authorList>
    </citation>
    <scope>NUCLEOTIDE SEQUENCE</scope>
    <source>
        <strain evidence="4">WQ 366</strain>
    </source>
</reference>
<organism evidence="4 5">
    <name type="scientific">Sphingobacterium bovistauri</name>
    <dbReference type="NCBI Taxonomy" id="2781959"/>
    <lineage>
        <taxon>Bacteria</taxon>
        <taxon>Pseudomonadati</taxon>
        <taxon>Bacteroidota</taxon>
        <taxon>Sphingobacteriia</taxon>
        <taxon>Sphingobacteriales</taxon>
        <taxon>Sphingobacteriaceae</taxon>
        <taxon>Sphingobacterium</taxon>
    </lineage>
</organism>
<feature type="coiled-coil region" evidence="1">
    <location>
        <begin position="54"/>
        <end position="88"/>
    </location>
</feature>
<dbReference type="PANTHER" id="PTHR21666">
    <property type="entry name" value="PEPTIDASE-RELATED"/>
    <property type="match status" value="1"/>
</dbReference>
<dbReference type="EMBL" id="JADEYP010000025">
    <property type="protein sequence ID" value="MCA5006004.1"/>
    <property type="molecule type" value="Genomic_DNA"/>
</dbReference>
<dbReference type="SUPFAM" id="SSF51261">
    <property type="entry name" value="Duplicated hybrid motif"/>
    <property type="match status" value="1"/>
</dbReference>
<protein>
    <submittedName>
        <fullName evidence="4">M23 family metallopeptidase</fullName>
    </submittedName>
</protein>
<evidence type="ECO:0000259" key="3">
    <source>
        <dbReference type="Pfam" id="PF01551"/>
    </source>
</evidence>
<comment type="caution">
    <text evidence="4">The sequence shown here is derived from an EMBL/GenBank/DDBJ whole genome shotgun (WGS) entry which is preliminary data.</text>
</comment>
<dbReference type="CDD" id="cd12797">
    <property type="entry name" value="M23_peptidase"/>
    <property type="match status" value="1"/>
</dbReference>
<evidence type="ECO:0000256" key="2">
    <source>
        <dbReference type="SAM" id="Phobius"/>
    </source>
</evidence>
<keyword evidence="5" id="KW-1185">Reference proteome</keyword>
<dbReference type="Gene3D" id="2.70.70.10">
    <property type="entry name" value="Glucose Permease (Domain IIA)"/>
    <property type="match status" value="1"/>
</dbReference>
<evidence type="ECO:0000313" key="5">
    <source>
        <dbReference type="Proteomes" id="UP001165302"/>
    </source>
</evidence>
<dbReference type="InterPro" id="IPR016047">
    <property type="entry name" value="M23ase_b-sheet_dom"/>
</dbReference>
<dbReference type="PANTHER" id="PTHR21666:SF270">
    <property type="entry name" value="MUREIN HYDROLASE ACTIVATOR ENVC"/>
    <property type="match status" value="1"/>
</dbReference>
<evidence type="ECO:0000313" key="4">
    <source>
        <dbReference type="EMBL" id="MCA5006004.1"/>
    </source>
</evidence>
<keyword evidence="2" id="KW-0812">Transmembrane</keyword>
<name>A0ABS7Z764_9SPHI</name>
<dbReference type="InterPro" id="IPR011055">
    <property type="entry name" value="Dup_hybrid_motif"/>
</dbReference>
<proteinExistence type="predicted"/>
<sequence length="284" mass="31794">MFKKKSAVQISIEGNSDKNLEIPTILVKYWKQISISTLALIVTLIGTIAYFAAIKKAEDVSAKYEVALDKIQQKNQKLSSSKQESEQDILEAKKSIMQIDSTIQIINGKLKKRGINTKLAYDNAGGPIERDEENIVLLSEYYKAVLLNVEKKISSIPIGKPHNGHVTSRFGYRVNPFTRRGREMHSGIDFKGRMGEPIRATADGVVSFAGYEGEYGYVVKVKHQYGYETRYAHLVRTQVKGGQKVQAGTVIGLLGNTGRSTGPHLHYEVLKDNKKLNPENYFEL</sequence>
<keyword evidence="1" id="KW-0175">Coiled coil</keyword>
<dbReference type="InterPro" id="IPR050570">
    <property type="entry name" value="Cell_wall_metabolism_enzyme"/>
</dbReference>
<dbReference type="RefSeq" id="WP_225554284.1">
    <property type="nucleotide sequence ID" value="NZ_JADEYP010000025.1"/>
</dbReference>
<feature type="transmembrane region" description="Helical" evidence="2">
    <location>
        <begin position="33"/>
        <end position="53"/>
    </location>
</feature>
<accession>A0ABS7Z764</accession>
<evidence type="ECO:0000256" key="1">
    <source>
        <dbReference type="SAM" id="Coils"/>
    </source>
</evidence>
<gene>
    <name evidence="4" type="ORF">IPZ78_12675</name>
</gene>